<feature type="domain" description="Response regulatory" evidence="5">
    <location>
        <begin position="73"/>
        <end position="190"/>
    </location>
</feature>
<dbReference type="SMART" id="SM00421">
    <property type="entry name" value="HTH_LUXR"/>
    <property type="match status" value="1"/>
</dbReference>
<evidence type="ECO:0008006" key="8">
    <source>
        <dbReference type="Google" id="ProtNLM"/>
    </source>
</evidence>
<evidence type="ECO:0000256" key="1">
    <source>
        <dbReference type="ARBA" id="ARBA00022553"/>
    </source>
</evidence>
<dbReference type="CDD" id="cd06170">
    <property type="entry name" value="LuxR_C_like"/>
    <property type="match status" value="1"/>
</dbReference>
<reference evidence="6" key="1">
    <citation type="journal article" date="2015" name="Genom Data">
        <title>Draft genome sequences of Phytophthora kernoviae and Phytophthora ramorum lineage EU2 from Scotland.</title>
        <authorList>
            <person name="Sambles C."/>
            <person name="Schlenzig A."/>
            <person name="O'Neill P."/>
            <person name="Grant M."/>
            <person name="Studholme D.J."/>
        </authorList>
    </citation>
    <scope>NUCLEOTIDE SEQUENCE</scope>
    <source>
        <strain evidence="6">00238/432</strain>
    </source>
</reference>
<evidence type="ECO:0000313" key="7">
    <source>
        <dbReference type="Proteomes" id="UP000702964"/>
    </source>
</evidence>
<evidence type="ECO:0000259" key="4">
    <source>
        <dbReference type="PROSITE" id="PS50043"/>
    </source>
</evidence>
<dbReference type="GO" id="GO:0003677">
    <property type="term" value="F:DNA binding"/>
    <property type="evidence" value="ECO:0007669"/>
    <property type="project" value="UniProtKB-KW"/>
</dbReference>
<dbReference type="AlphaFoldDB" id="A0A8J4WH08"/>
<dbReference type="InterPro" id="IPR011006">
    <property type="entry name" value="CheY-like_superfamily"/>
</dbReference>
<reference evidence="6" key="2">
    <citation type="submission" date="2020-02" db="EMBL/GenBank/DDBJ databases">
        <authorList>
            <person name="Studholme D.J."/>
        </authorList>
    </citation>
    <scope>NUCLEOTIDE SEQUENCE</scope>
    <source>
        <strain evidence="6">00238/432</strain>
    </source>
</reference>
<feature type="modified residue" description="4-aspartylphosphate" evidence="3">
    <location>
        <position position="124"/>
    </location>
</feature>
<dbReference type="PROSITE" id="PS00622">
    <property type="entry name" value="HTH_LUXR_1"/>
    <property type="match status" value="1"/>
</dbReference>
<dbReference type="SMART" id="SM00448">
    <property type="entry name" value="REC"/>
    <property type="match status" value="1"/>
</dbReference>
<dbReference type="InterPro" id="IPR039420">
    <property type="entry name" value="WalR-like"/>
</dbReference>
<keyword evidence="1 3" id="KW-0597">Phosphoprotein</keyword>
<accession>A0A8J4WH08</accession>
<evidence type="ECO:0000313" key="6">
    <source>
        <dbReference type="EMBL" id="KAF4324684.1"/>
    </source>
</evidence>
<dbReference type="PROSITE" id="PS50110">
    <property type="entry name" value="RESPONSE_REGULATORY"/>
    <property type="match status" value="1"/>
</dbReference>
<dbReference type="InterPro" id="IPR001789">
    <property type="entry name" value="Sig_transdc_resp-reg_receiver"/>
</dbReference>
<dbReference type="PANTHER" id="PTHR43214">
    <property type="entry name" value="TWO-COMPONENT RESPONSE REGULATOR"/>
    <property type="match status" value="1"/>
</dbReference>
<dbReference type="PRINTS" id="PR00038">
    <property type="entry name" value="HTHLUXR"/>
</dbReference>
<name>A0A8J4WH08_9STRA</name>
<proteinExistence type="predicted"/>
<evidence type="ECO:0000256" key="3">
    <source>
        <dbReference type="PROSITE-ProRule" id="PRU00169"/>
    </source>
</evidence>
<dbReference type="CDD" id="cd17535">
    <property type="entry name" value="REC_NarL-like"/>
    <property type="match status" value="1"/>
</dbReference>
<dbReference type="InterPro" id="IPR000792">
    <property type="entry name" value="Tscrpt_reg_LuxR_C"/>
</dbReference>
<protein>
    <recommendedName>
        <fullName evidence="8">Response regulatory domain-containing protein</fullName>
    </recommendedName>
</protein>
<dbReference type="Proteomes" id="UP000702964">
    <property type="component" value="Unassembled WGS sequence"/>
</dbReference>
<dbReference type="GO" id="GO:0006355">
    <property type="term" value="P:regulation of DNA-templated transcription"/>
    <property type="evidence" value="ECO:0007669"/>
    <property type="project" value="InterPro"/>
</dbReference>
<evidence type="ECO:0000259" key="5">
    <source>
        <dbReference type="PROSITE" id="PS50110"/>
    </source>
</evidence>
<dbReference type="Gene3D" id="3.40.50.2300">
    <property type="match status" value="1"/>
</dbReference>
<evidence type="ECO:0000256" key="2">
    <source>
        <dbReference type="ARBA" id="ARBA00023125"/>
    </source>
</evidence>
<sequence length="286" mass="31703">MHDELPSGIQEMIDGLRLNTSSDFCGLACLSGTMLRWKYTSGASNERVKRMEMRPGQDLKELWNRTGGKDVIQLLVVDDHVVVRSGLIALLEGKNDIHIVGDAADGDEAIAKAQELKPDVVLMDFSMPPGKDGLTATAELKKLMPDISILILTMHDDEEYLFRAIHAGASGYILKSAPHEELLAAIRSVAEGSAYLYPSATKRLMSEYLDKAKQENAGPYDTLSEREKEILSWIAKGYANKEIAELLVISVKTVESHKSNLMEKLGLRTRPELVKFAMKKGLLNFE</sequence>
<keyword evidence="2" id="KW-0238">DNA-binding</keyword>
<dbReference type="SUPFAM" id="SSF52172">
    <property type="entry name" value="CheY-like"/>
    <property type="match status" value="1"/>
</dbReference>
<dbReference type="GO" id="GO:0000160">
    <property type="term" value="P:phosphorelay signal transduction system"/>
    <property type="evidence" value="ECO:0007669"/>
    <property type="project" value="InterPro"/>
</dbReference>
<comment type="caution">
    <text evidence="6">The sequence shown here is derived from an EMBL/GenBank/DDBJ whole genome shotgun (WGS) entry which is preliminary data.</text>
</comment>
<dbReference type="PANTHER" id="PTHR43214:SF37">
    <property type="entry name" value="TRANSCRIPTIONAL REGULATORY PROTEIN YDFI"/>
    <property type="match status" value="1"/>
</dbReference>
<dbReference type="SUPFAM" id="SSF46894">
    <property type="entry name" value="C-terminal effector domain of the bipartite response regulators"/>
    <property type="match status" value="1"/>
</dbReference>
<gene>
    <name evidence="6" type="ORF">G195_002006</name>
</gene>
<dbReference type="Pfam" id="PF00072">
    <property type="entry name" value="Response_reg"/>
    <property type="match status" value="1"/>
</dbReference>
<dbReference type="Pfam" id="PF00196">
    <property type="entry name" value="GerE"/>
    <property type="match status" value="1"/>
</dbReference>
<organism evidence="6 7">
    <name type="scientific">Phytophthora kernoviae 00238/432</name>
    <dbReference type="NCBI Taxonomy" id="1284355"/>
    <lineage>
        <taxon>Eukaryota</taxon>
        <taxon>Sar</taxon>
        <taxon>Stramenopiles</taxon>
        <taxon>Oomycota</taxon>
        <taxon>Peronosporomycetes</taxon>
        <taxon>Peronosporales</taxon>
        <taxon>Peronosporaceae</taxon>
        <taxon>Phytophthora</taxon>
    </lineage>
</organism>
<dbReference type="EMBL" id="AOFI03000015">
    <property type="protein sequence ID" value="KAF4324684.1"/>
    <property type="molecule type" value="Genomic_DNA"/>
</dbReference>
<dbReference type="InterPro" id="IPR029016">
    <property type="entry name" value="GAF-like_dom_sf"/>
</dbReference>
<dbReference type="PROSITE" id="PS50043">
    <property type="entry name" value="HTH_LUXR_2"/>
    <property type="match status" value="1"/>
</dbReference>
<feature type="domain" description="HTH luxR-type" evidence="4">
    <location>
        <begin position="216"/>
        <end position="281"/>
    </location>
</feature>
<dbReference type="InterPro" id="IPR016032">
    <property type="entry name" value="Sig_transdc_resp-reg_C-effctor"/>
</dbReference>
<dbReference type="InterPro" id="IPR058245">
    <property type="entry name" value="NreC/VraR/RcsB-like_REC"/>
</dbReference>
<dbReference type="Gene3D" id="3.30.450.40">
    <property type="match status" value="1"/>
</dbReference>